<gene>
    <name evidence="1" type="ORF">NQ315_014111</name>
</gene>
<proteinExistence type="predicted"/>
<sequence length="105" mass="11782">MLIRISSFEIFSWPDTQVKIGKLSSTRGRTPRTPALAPSSVLAEWSTHGYQDYNKVGEDSTLPFLDCPVLDCSRRPDIGPQGLPEADTKTYEVDSHPLILQLQFF</sequence>
<name>A0AAV8VV34_9CUCU</name>
<dbReference type="Proteomes" id="UP001159042">
    <property type="component" value="Unassembled WGS sequence"/>
</dbReference>
<accession>A0AAV8VV34</accession>
<evidence type="ECO:0000313" key="2">
    <source>
        <dbReference type="Proteomes" id="UP001159042"/>
    </source>
</evidence>
<protein>
    <submittedName>
        <fullName evidence="1">Uncharacterized protein</fullName>
    </submittedName>
</protein>
<keyword evidence="2" id="KW-1185">Reference proteome</keyword>
<reference evidence="1 2" key="1">
    <citation type="journal article" date="2023" name="Insect Mol. Biol.">
        <title>Genome sequencing provides insights into the evolution of gene families encoding plant cell wall-degrading enzymes in longhorned beetles.</title>
        <authorList>
            <person name="Shin N.R."/>
            <person name="Okamura Y."/>
            <person name="Kirsch R."/>
            <person name="Pauchet Y."/>
        </authorList>
    </citation>
    <scope>NUCLEOTIDE SEQUENCE [LARGE SCALE GENOMIC DNA]</scope>
    <source>
        <strain evidence="1">EAD_L_NR</strain>
    </source>
</reference>
<dbReference type="AlphaFoldDB" id="A0AAV8VV34"/>
<organism evidence="1 2">
    <name type="scientific">Exocentrus adspersus</name>
    <dbReference type="NCBI Taxonomy" id="1586481"/>
    <lineage>
        <taxon>Eukaryota</taxon>
        <taxon>Metazoa</taxon>
        <taxon>Ecdysozoa</taxon>
        <taxon>Arthropoda</taxon>
        <taxon>Hexapoda</taxon>
        <taxon>Insecta</taxon>
        <taxon>Pterygota</taxon>
        <taxon>Neoptera</taxon>
        <taxon>Endopterygota</taxon>
        <taxon>Coleoptera</taxon>
        <taxon>Polyphaga</taxon>
        <taxon>Cucujiformia</taxon>
        <taxon>Chrysomeloidea</taxon>
        <taxon>Cerambycidae</taxon>
        <taxon>Lamiinae</taxon>
        <taxon>Acanthocinini</taxon>
        <taxon>Exocentrus</taxon>
    </lineage>
</organism>
<comment type="caution">
    <text evidence="1">The sequence shown here is derived from an EMBL/GenBank/DDBJ whole genome shotgun (WGS) entry which is preliminary data.</text>
</comment>
<evidence type="ECO:0000313" key="1">
    <source>
        <dbReference type="EMBL" id="KAJ8918241.1"/>
    </source>
</evidence>
<dbReference type="EMBL" id="JANEYG010000027">
    <property type="protein sequence ID" value="KAJ8918241.1"/>
    <property type="molecule type" value="Genomic_DNA"/>
</dbReference>